<keyword evidence="3" id="KW-1185">Reference proteome</keyword>
<dbReference type="EnsemblPlants" id="OMERI07G05920.1">
    <property type="protein sequence ID" value="OMERI07G05920.1"/>
    <property type="gene ID" value="OMERI07G05920"/>
</dbReference>
<dbReference type="Proteomes" id="UP000008021">
    <property type="component" value="Chromosome 7"/>
</dbReference>
<evidence type="ECO:0000313" key="3">
    <source>
        <dbReference type="Proteomes" id="UP000008021"/>
    </source>
</evidence>
<protein>
    <submittedName>
        <fullName evidence="2">Uncharacterized protein</fullName>
    </submittedName>
</protein>
<dbReference type="HOGENOM" id="CLU_2125047_0_0_1"/>
<evidence type="ECO:0000313" key="2">
    <source>
        <dbReference type="EnsemblPlants" id="OMERI07G05920.1"/>
    </source>
</evidence>
<evidence type="ECO:0000256" key="1">
    <source>
        <dbReference type="SAM" id="MobiDB-lite"/>
    </source>
</evidence>
<dbReference type="AlphaFoldDB" id="A0A0E0E935"/>
<organism evidence="2">
    <name type="scientific">Oryza meridionalis</name>
    <dbReference type="NCBI Taxonomy" id="40149"/>
    <lineage>
        <taxon>Eukaryota</taxon>
        <taxon>Viridiplantae</taxon>
        <taxon>Streptophyta</taxon>
        <taxon>Embryophyta</taxon>
        <taxon>Tracheophyta</taxon>
        <taxon>Spermatophyta</taxon>
        <taxon>Magnoliopsida</taxon>
        <taxon>Liliopsida</taxon>
        <taxon>Poales</taxon>
        <taxon>Poaceae</taxon>
        <taxon>BOP clade</taxon>
        <taxon>Oryzoideae</taxon>
        <taxon>Oryzeae</taxon>
        <taxon>Oryzinae</taxon>
        <taxon>Oryza</taxon>
    </lineage>
</organism>
<proteinExistence type="predicted"/>
<reference evidence="2" key="2">
    <citation type="submission" date="2018-05" db="EMBL/GenBank/DDBJ databases">
        <title>OmerRS3 (Oryza meridionalis Reference Sequence Version 3).</title>
        <authorList>
            <person name="Zhang J."/>
            <person name="Kudrna D."/>
            <person name="Lee S."/>
            <person name="Talag J."/>
            <person name="Welchert J."/>
            <person name="Wing R.A."/>
        </authorList>
    </citation>
    <scope>NUCLEOTIDE SEQUENCE [LARGE SCALE GENOMIC DNA]</scope>
    <source>
        <strain evidence="2">cv. OR44</strain>
    </source>
</reference>
<reference evidence="2" key="1">
    <citation type="submission" date="2015-04" db="UniProtKB">
        <authorList>
            <consortium name="EnsemblPlants"/>
        </authorList>
    </citation>
    <scope>IDENTIFICATION</scope>
</reference>
<feature type="region of interest" description="Disordered" evidence="1">
    <location>
        <begin position="1"/>
        <end position="24"/>
    </location>
</feature>
<accession>A0A0E0E935</accession>
<name>A0A0E0E935_9ORYZ</name>
<dbReference type="Gramene" id="OMERI07G05920.1">
    <property type="protein sequence ID" value="OMERI07G05920.1"/>
    <property type="gene ID" value="OMERI07G05920"/>
</dbReference>
<sequence length="114" mass="12666">MVGSATAYCDDGGGGSQWRHPRGNSDLARAVNGGELMIRTMATETLDEGVLEATTVTCEWQRCIFGKLMAVKTRCISVSLIVCERCRRLRGALWVFGIQQPHKGFWDSDDRKQT</sequence>